<evidence type="ECO:0000256" key="2">
    <source>
        <dbReference type="ARBA" id="ARBA00022517"/>
    </source>
</evidence>
<reference evidence="7 8" key="1">
    <citation type="journal article" date="2022" name="Nat. Genet.">
        <title>Improved pea reference genome and pan-genome highlight genomic features and evolutionary characteristics.</title>
        <authorList>
            <person name="Yang T."/>
            <person name="Liu R."/>
            <person name="Luo Y."/>
            <person name="Hu S."/>
            <person name="Wang D."/>
            <person name="Wang C."/>
            <person name="Pandey M.K."/>
            <person name="Ge S."/>
            <person name="Xu Q."/>
            <person name="Li N."/>
            <person name="Li G."/>
            <person name="Huang Y."/>
            <person name="Saxena R.K."/>
            <person name="Ji Y."/>
            <person name="Li M."/>
            <person name="Yan X."/>
            <person name="He Y."/>
            <person name="Liu Y."/>
            <person name="Wang X."/>
            <person name="Xiang C."/>
            <person name="Varshney R.K."/>
            <person name="Ding H."/>
            <person name="Gao S."/>
            <person name="Zong X."/>
        </authorList>
    </citation>
    <scope>NUCLEOTIDE SEQUENCE [LARGE SCALE GENOMIC DNA]</scope>
    <source>
        <strain evidence="7 8">cv. Zhongwan 6</strain>
    </source>
</reference>
<keyword evidence="8" id="KW-1185">Reference proteome</keyword>
<organism evidence="7 8">
    <name type="scientific">Pisum sativum</name>
    <name type="common">Garden pea</name>
    <name type="synonym">Lathyrus oleraceus</name>
    <dbReference type="NCBI Taxonomy" id="3888"/>
    <lineage>
        <taxon>Eukaryota</taxon>
        <taxon>Viridiplantae</taxon>
        <taxon>Streptophyta</taxon>
        <taxon>Embryophyta</taxon>
        <taxon>Tracheophyta</taxon>
        <taxon>Spermatophyta</taxon>
        <taxon>Magnoliopsida</taxon>
        <taxon>eudicotyledons</taxon>
        <taxon>Gunneridae</taxon>
        <taxon>Pentapetalae</taxon>
        <taxon>rosids</taxon>
        <taxon>fabids</taxon>
        <taxon>Fabales</taxon>
        <taxon>Fabaceae</taxon>
        <taxon>Papilionoideae</taxon>
        <taxon>50 kb inversion clade</taxon>
        <taxon>NPAAA clade</taxon>
        <taxon>Hologalegina</taxon>
        <taxon>IRL clade</taxon>
        <taxon>Fabeae</taxon>
        <taxon>Lathyrus</taxon>
    </lineage>
</organism>
<evidence type="ECO:0000313" key="7">
    <source>
        <dbReference type="EMBL" id="KAI5435827.1"/>
    </source>
</evidence>
<feature type="region of interest" description="Disordered" evidence="6">
    <location>
        <begin position="21"/>
        <end position="80"/>
    </location>
</feature>
<keyword evidence="3" id="KW-0698">rRNA processing</keyword>
<dbReference type="Proteomes" id="UP001058974">
    <property type="component" value="Chromosome 2"/>
</dbReference>
<dbReference type="GO" id="GO:0000493">
    <property type="term" value="P:box H/ACA snoRNP assembly"/>
    <property type="evidence" value="ECO:0007669"/>
    <property type="project" value="InterPro"/>
</dbReference>
<dbReference type="PANTHER" id="PTHR31633:SF1">
    <property type="entry name" value="H_ACA RIBONUCLEOPROTEIN COMPLEX NON-CORE SUBUNIT NAF1"/>
    <property type="match status" value="1"/>
</dbReference>
<dbReference type="GO" id="GO:0003723">
    <property type="term" value="F:RNA binding"/>
    <property type="evidence" value="ECO:0007669"/>
    <property type="project" value="UniProtKB-KW"/>
</dbReference>
<keyword evidence="2" id="KW-0690">Ribosome biogenesis</keyword>
<dbReference type="GO" id="GO:0006364">
    <property type="term" value="P:rRNA processing"/>
    <property type="evidence" value="ECO:0007669"/>
    <property type="project" value="UniProtKB-KW"/>
</dbReference>
<gene>
    <name evidence="7" type="ORF">KIW84_022306</name>
</gene>
<comment type="caution">
    <text evidence="7">The sequence shown here is derived from an EMBL/GenBank/DDBJ whole genome shotgun (WGS) entry which is preliminary data.</text>
</comment>
<dbReference type="GO" id="GO:0005634">
    <property type="term" value="C:nucleus"/>
    <property type="evidence" value="ECO:0007669"/>
    <property type="project" value="UniProtKB-SubCell"/>
</dbReference>
<comment type="subcellular location">
    <subcellularLocation>
        <location evidence="1">Nucleus</location>
    </subcellularLocation>
</comment>
<accession>A0A9D4YAA4</accession>
<keyword evidence="5" id="KW-0539">Nucleus</keyword>
<feature type="compositionally biased region" description="Acidic residues" evidence="6">
    <location>
        <begin position="30"/>
        <end position="46"/>
    </location>
</feature>
<evidence type="ECO:0000256" key="3">
    <source>
        <dbReference type="ARBA" id="ARBA00022552"/>
    </source>
</evidence>
<evidence type="ECO:0000313" key="8">
    <source>
        <dbReference type="Proteomes" id="UP001058974"/>
    </source>
</evidence>
<dbReference type="PANTHER" id="PTHR31633">
    <property type="entry name" value="H/ACA RIBONUCLEOPROTEIN COMPLEX NON-CORE SUBUNIT NAF1"/>
    <property type="match status" value="1"/>
</dbReference>
<dbReference type="InterPro" id="IPR040309">
    <property type="entry name" value="Naf1"/>
</dbReference>
<evidence type="ECO:0000256" key="5">
    <source>
        <dbReference type="ARBA" id="ARBA00023242"/>
    </source>
</evidence>
<evidence type="ECO:0000256" key="4">
    <source>
        <dbReference type="ARBA" id="ARBA00022884"/>
    </source>
</evidence>
<evidence type="ECO:0000256" key="6">
    <source>
        <dbReference type="SAM" id="MobiDB-lite"/>
    </source>
</evidence>
<evidence type="ECO:0000256" key="1">
    <source>
        <dbReference type="ARBA" id="ARBA00004123"/>
    </source>
</evidence>
<protein>
    <submittedName>
        <fullName evidence="7">Uncharacterized protein</fullName>
    </submittedName>
</protein>
<proteinExistence type="predicted"/>
<dbReference type="EMBL" id="JAMSHJ010000002">
    <property type="protein sequence ID" value="KAI5435827.1"/>
    <property type="molecule type" value="Genomic_DNA"/>
</dbReference>
<keyword evidence="4" id="KW-0694">RNA-binding</keyword>
<sequence length="305" mass="33918">MVSCVPEFADRVLNKNKDLYRKGYDASGPNDEELSDEVEFLDDEKEAEYRKMQRMTKRGNSDQNPGRRRNNKNKFSLKEMVPPTLPNASTAAHHVLHTAPNAPAVAPLVNHGNRSSFLGTGQGGITTVSPFQPLNAGPNFAVNAMWANQTTFPQQSQLSLLPNAFLTNAMSYYPQNTQFSHQFPGVESRWQRQGNLPIQRSPKFQAYFWFCVVLVRCLTCEPCYKAVLKEFTTVEKVKGLLAAASTEQAQSSLLDTFSTVYPNNVEGLLEEGISAVTNCSGLIEDVDHQSKVKSAHALFIFSGMF</sequence>
<dbReference type="AlphaFoldDB" id="A0A9D4YAA4"/>
<dbReference type="Gramene" id="Psat02G0230600-T1">
    <property type="protein sequence ID" value="KAI5435827.1"/>
    <property type="gene ID" value="KIW84_022306"/>
</dbReference>
<name>A0A9D4YAA4_PEA</name>
<dbReference type="GO" id="GO:0005732">
    <property type="term" value="C:sno(s)RNA-containing ribonucleoprotein complex"/>
    <property type="evidence" value="ECO:0007669"/>
    <property type="project" value="InterPro"/>
</dbReference>